<proteinExistence type="predicted"/>
<evidence type="ECO:0000313" key="2">
    <source>
        <dbReference type="Proteomes" id="UP001595828"/>
    </source>
</evidence>
<dbReference type="InterPro" id="IPR009959">
    <property type="entry name" value="Cyclase_SnoaL-like"/>
</dbReference>
<dbReference type="Proteomes" id="UP001595828">
    <property type="component" value="Unassembled WGS sequence"/>
</dbReference>
<dbReference type="Pfam" id="PF07366">
    <property type="entry name" value="SnoaL"/>
    <property type="match status" value="1"/>
</dbReference>
<dbReference type="SUPFAM" id="SSF54427">
    <property type="entry name" value="NTF2-like"/>
    <property type="match status" value="1"/>
</dbReference>
<accession>A0ABV8RP66</accession>
<gene>
    <name evidence="1" type="ORF">ACFO0A_06285</name>
</gene>
<evidence type="ECO:0000313" key="1">
    <source>
        <dbReference type="EMBL" id="MFC4294665.1"/>
    </source>
</evidence>
<dbReference type="EMBL" id="JBHSDR010000003">
    <property type="protein sequence ID" value="MFC4294665.1"/>
    <property type="molecule type" value="Genomic_DNA"/>
</dbReference>
<dbReference type="PANTHER" id="PTHR38436:SF1">
    <property type="entry name" value="ESTER CYCLASE"/>
    <property type="match status" value="1"/>
</dbReference>
<comment type="caution">
    <text evidence="1">The sequence shown here is derived from an EMBL/GenBank/DDBJ whole genome shotgun (WGS) entry which is preliminary data.</text>
</comment>
<protein>
    <submittedName>
        <fullName evidence="1">Ester cyclase</fullName>
    </submittedName>
</protein>
<dbReference type="InterPro" id="IPR032710">
    <property type="entry name" value="NTF2-like_dom_sf"/>
</dbReference>
<dbReference type="PANTHER" id="PTHR38436">
    <property type="entry name" value="POLYKETIDE CYCLASE SNOAL-LIKE DOMAIN"/>
    <property type="match status" value="1"/>
</dbReference>
<dbReference type="Gene3D" id="3.10.450.50">
    <property type="match status" value="1"/>
</dbReference>
<sequence length="136" mass="15289">MTLETNKQLVRDFYQAIDEKRFDDLGQYVSDDFVFYTQVDTPKPGLSGFIDSEKASFDAFEEVSFKLNEIVAEGDKVGAYLIFEGRNQLHGTGVIKPSGKNLRLSLFCLLTIRDGKITEKRAHFDVADAQAQLATN</sequence>
<keyword evidence="2" id="KW-1185">Reference proteome</keyword>
<organism evidence="1 2">
    <name type="scientific">Novosphingobium tardum</name>
    <dbReference type="NCBI Taxonomy" id="1538021"/>
    <lineage>
        <taxon>Bacteria</taxon>
        <taxon>Pseudomonadati</taxon>
        <taxon>Pseudomonadota</taxon>
        <taxon>Alphaproteobacteria</taxon>
        <taxon>Sphingomonadales</taxon>
        <taxon>Sphingomonadaceae</taxon>
        <taxon>Novosphingobium</taxon>
    </lineage>
</organism>
<name>A0ABV8RP66_9SPHN</name>
<reference evidence="2" key="1">
    <citation type="journal article" date="2019" name="Int. J. Syst. Evol. Microbiol.">
        <title>The Global Catalogue of Microorganisms (GCM) 10K type strain sequencing project: providing services to taxonomists for standard genome sequencing and annotation.</title>
        <authorList>
            <consortium name="The Broad Institute Genomics Platform"/>
            <consortium name="The Broad Institute Genome Sequencing Center for Infectious Disease"/>
            <person name="Wu L."/>
            <person name="Ma J."/>
        </authorList>
    </citation>
    <scope>NUCLEOTIDE SEQUENCE [LARGE SCALE GENOMIC DNA]</scope>
    <source>
        <strain evidence="2">CGMCC 1.12989</strain>
    </source>
</reference>
<dbReference type="RefSeq" id="WP_379538111.1">
    <property type="nucleotide sequence ID" value="NZ_JBHSDR010000003.1"/>
</dbReference>